<dbReference type="Gene3D" id="3.30.465.10">
    <property type="match status" value="1"/>
</dbReference>
<comment type="caution">
    <text evidence="14">The sequence shown here is derived from an EMBL/GenBank/DDBJ whole genome shotgun (WGS) entry which is preliminary data.</text>
</comment>
<dbReference type="PANTHER" id="PTHR22777:SF17">
    <property type="entry name" value="UPF0053 PROTEIN SLL0260"/>
    <property type="match status" value="1"/>
</dbReference>
<dbReference type="InterPro" id="IPR044751">
    <property type="entry name" value="Ion_transp-like_CBS"/>
</dbReference>
<dbReference type="Gene3D" id="3.10.580.10">
    <property type="entry name" value="CBS-domain"/>
    <property type="match status" value="1"/>
</dbReference>
<feature type="transmembrane region" description="Helical" evidence="11">
    <location>
        <begin position="103"/>
        <end position="124"/>
    </location>
</feature>
<feature type="domain" description="CBS" evidence="12">
    <location>
        <begin position="220"/>
        <end position="281"/>
    </location>
</feature>
<feature type="compositionally biased region" description="Gly residues" evidence="10">
    <location>
        <begin position="435"/>
        <end position="455"/>
    </location>
</feature>
<dbReference type="CDD" id="cd04590">
    <property type="entry name" value="CBS_pair_CorC_HlyC_assoc"/>
    <property type="match status" value="1"/>
</dbReference>
<comment type="subcellular location">
    <subcellularLocation>
        <location evidence="1">Membrane</location>
        <topology evidence="1">Multi-pass membrane protein</topology>
    </subcellularLocation>
</comment>
<feature type="domain" description="CBS" evidence="12">
    <location>
        <begin position="283"/>
        <end position="340"/>
    </location>
</feature>
<dbReference type="Pfam" id="PF00571">
    <property type="entry name" value="CBS"/>
    <property type="match status" value="2"/>
</dbReference>
<feature type="domain" description="CNNM transmembrane" evidence="13">
    <location>
        <begin position="1"/>
        <end position="201"/>
    </location>
</feature>
<evidence type="ECO:0000256" key="7">
    <source>
        <dbReference type="ARBA" id="ARBA00023136"/>
    </source>
</evidence>
<evidence type="ECO:0000256" key="4">
    <source>
        <dbReference type="ARBA" id="ARBA00022737"/>
    </source>
</evidence>
<evidence type="ECO:0000313" key="14">
    <source>
        <dbReference type="EMBL" id="MEA5609139.1"/>
    </source>
</evidence>
<dbReference type="SMART" id="SM01091">
    <property type="entry name" value="CorC_HlyC"/>
    <property type="match status" value="1"/>
</dbReference>
<dbReference type="Pfam" id="PF03471">
    <property type="entry name" value="CorC_HlyC"/>
    <property type="match status" value="1"/>
</dbReference>
<dbReference type="InterPro" id="IPR005170">
    <property type="entry name" value="Transptr-assoc_dom"/>
</dbReference>
<evidence type="ECO:0000256" key="2">
    <source>
        <dbReference type="ARBA" id="ARBA00006337"/>
    </source>
</evidence>
<accession>A0ABU5US87</accession>
<dbReference type="InterPro" id="IPR036318">
    <property type="entry name" value="FAD-bd_PCMH-like_sf"/>
</dbReference>
<evidence type="ECO:0000256" key="9">
    <source>
        <dbReference type="PROSITE-ProRule" id="PRU01193"/>
    </source>
</evidence>
<evidence type="ECO:0000256" key="10">
    <source>
        <dbReference type="SAM" id="MobiDB-lite"/>
    </source>
</evidence>
<evidence type="ECO:0000256" key="11">
    <source>
        <dbReference type="SAM" id="Phobius"/>
    </source>
</evidence>
<dbReference type="Pfam" id="PF01595">
    <property type="entry name" value="CNNM"/>
    <property type="match status" value="1"/>
</dbReference>
<evidence type="ECO:0000256" key="6">
    <source>
        <dbReference type="ARBA" id="ARBA00023122"/>
    </source>
</evidence>
<sequence length="469" mass="51159">MSSITFEILIILVLIIANGVFSMSEMAVVSARKVRLQQLANQGNTKALTALKLAESPNHFLSTIQIGITLIGIVTGAFGGVTIATQLAVYIRLIPFLAPFSEAIAFGIVVLIITYLSLIIGELVPKRLALNNPEGIASFVAIPMKALAALASPVVYLLTTSTDIIVRGLGMTPYLQPPVTEEEIKILIEQGTEAGTFEEAEQDMVERVFRLGDRPASSFMTPRPDIVWLDLEDSLAENRQKIIESAYSRYPVCQGGLDNVLGIIVVTDLLARCFRNEPMDLTMGLRQPVYVPEITRGLKVLEFFKQTITYMALIVDEYGVIQGLVTLNDIMSEIVGDVPEEPGEEQPQAVQREDGSWLLDGMLQIDEFYELFDLEEWEIGERGSYQTLGGFVINHLGRIPAAADYFQWRGMRIEVMDMDGNRVDKVLVIPREEAGGQGAGSRGGEEAGGQGAGSRGGEEAGGEKAVTSQ</sequence>
<dbReference type="PROSITE" id="PS51371">
    <property type="entry name" value="CBS"/>
    <property type="match status" value="2"/>
</dbReference>
<keyword evidence="3 9" id="KW-0812">Transmembrane</keyword>
<comment type="similarity">
    <text evidence="2">Belongs to the UPF0053 family.</text>
</comment>
<keyword evidence="5 9" id="KW-1133">Transmembrane helix</keyword>
<keyword evidence="4" id="KW-0677">Repeat</keyword>
<evidence type="ECO:0000256" key="3">
    <source>
        <dbReference type="ARBA" id="ARBA00022692"/>
    </source>
</evidence>
<keyword evidence="15" id="KW-1185">Reference proteome</keyword>
<dbReference type="InterPro" id="IPR046342">
    <property type="entry name" value="CBS_dom_sf"/>
</dbReference>
<dbReference type="SUPFAM" id="SSF56176">
    <property type="entry name" value="FAD-binding/transporter-associated domain-like"/>
    <property type="match status" value="1"/>
</dbReference>
<gene>
    <name evidence="14" type="ORF">VB695_13865</name>
</gene>
<dbReference type="EMBL" id="JAYGHK010000042">
    <property type="protein sequence ID" value="MEA5609139.1"/>
    <property type="molecule type" value="Genomic_DNA"/>
</dbReference>
<feature type="region of interest" description="Disordered" evidence="10">
    <location>
        <begin position="432"/>
        <end position="469"/>
    </location>
</feature>
<reference evidence="14 15" key="1">
    <citation type="submission" date="2023-12" db="EMBL/GenBank/DDBJ databases">
        <title>Baltic Sea Cyanobacteria.</title>
        <authorList>
            <person name="Delbaje E."/>
            <person name="Fewer D.P."/>
            <person name="Shishido T.K."/>
        </authorList>
    </citation>
    <scope>NUCLEOTIDE SEQUENCE [LARGE SCALE GENOMIC DNA]</scope>
    <source>
        <strain evidence="14 15">UHCC 0060</strain>
    </source>
</reference>
<dbReference type="SUPFAM" id="SSF54631">
    <property type="entry name" value="CBS-domain pair"/>
    <property type="match status" value="1"/>
</dbReference>
<name>A0ABU5US87_NODSP</name>
<evidence type="ECO:0000256" key="8">
    <source>
        <dbReference type="PROSITE-ProRule" id="PRU00703"/>
    </source>
</evidence>
<dbReference type="InterPro" id="IPR002550">
    <property type="entry name" value="CNNM"/>
</dbReference>
<dbReference type="InterPro" id="IPR000644">
    <property type="entry name" value="CBS_dom"/>
</dbReference>
<evidence type="ECO:0000313" key="15">
    <source>
        <dbReference type="Proteomes" id="UP001303285"/>
    </source>
</evidence>
<dbReference type="PANTHER" id="PTHR22777">
    <property type="entry name" value="HEMOLYSIN-RELATED"/>
    <property type="match status" value="1"/>
</dbReference>
<dbReference type="PROSITE" id="PS51846">
    <property type="entry name" value="CNNM"/>
    <property type="match status" value="1"/>
</dbReference>
<evidence type="ECO:0000259" key="12">
    <source>
        <dbReference type="PROSITE" id="PS51371"/>
    </source>
</evidence>
<keyword evidence="6 8" id="KW-0129">CBS domain</keyword>
<evidence type="ECO:0000256" key="1">
    <source>
        <dbReference type="ARBA" id="ARBA00004141"/>
    </source>
</evidence>
<feature type="transmembrane region" description="Helical" evidence="11">
    <location>
        <begin position="136"/>
        <end position="158"/>
    </location>
</feature>
<evidence type="ECO:0000259" key="13">
    <source>
        <dbReference type="PROSITE" id="PS51846"/>
    </source>
</evidence>
<feature type="transmembrane region" description="Helical" evidence="11">
    <location>
        <begin position="66"/>
        <end position="91"/>
    </location>
</feature>
<dbReference type="Proteomes" id="UP001303285">
    <property type="component" value="Unassembled WGS sequence"/>
</dbReference>
<keyword evidence="7 9" id="KW-0472">Membrane</keyword>
<feature type="transmembrane region" description="Helical" evidence="11">
    <location>
        <begin position="6"/>
        <end position="29"/>
    </location>
</feature>
<protein>
    <submittedName>
        <fullName evidence="14">Hemolysin family protein</fullName>
    </submittedName>
</protein>
<proteinExistence type="inferred from homology"/>
<evidence type="ECO:0000256" key="5">
    <source>
        <dbReference type="ARBA" id="ARBA00022989"/>
    </source>
</evidence>
<dbReference type="InterPro" id="IPR016169">
    <property type="entry name" value="FAD-bd_PCMH_sub2"/>
</dbReference>
<organism evidence="14 15">
    <name type="scientific">Nodularia spumigena UHCC 0060</name>
    <dbReference type="NCBI Taxonomy" id="3110300"/>
    <lineage>
        <taxon>Bacteria</taxon>
        <taxon>Bacillati</taxon>
        <taxon>Cyanobacteriota</taxon>
        <taxon>Cyanophyceae</taxon>
        <taxon>Nostocales</taxon>
        <taxon>Nodulariaceae</taxon>
        <taxon>Nodularia</taxon>
    </lineage>
</organism>
<dbReference type="RefSeq" id="WP_323244074.1">
    <property type="nucleotide sequence ID" value="NZ_JAYGHK010000042.1"/>
</dbReference>